<feature type="transmembrane region" description="Helical" evidence="1">
    <location>
        <begin position="203"/>
        <end position="220"/>
    </location>
</feature>
<dbReference type="Pfam" id="PF07690">
    <property type="entry name" value="MFS_1"/>
    <property type="match status" value="1"/>
</dbReference>
<proteinExistence type="predicted"/>
<dbReference type="InterPro" id="IPR020846">
    <property type="entry name" value="MFS_dom"/>
</dbReference>
<keyword evidence="1" id="KW-1133">Transmembrane helix</keyword>
<dbReference type="PANTHER" id="PTHR23530:SF1">
    <property type="entry name" value="PERMEASE, MAJOR FACILITATOR SUPERFAMILY-RELATED"/>
    <property type="match status" value="1"/>
</dbReference>
<gene>
    <name evidence="3" type="ORF">SDC9_69089</name>
</gene>
<dbReference type="GO" id="GO:0022857">
    <property type="term" value="F:transmembrane transporter activity"/>
    <property type="evidence" value="ECO:0007669"/>
    <property type="project" value="InterPro"/>
</dbReference>
<feature type="transmembrane region" description="Helical" evidence="1">
    <location>
        <begin position="351"/>
        <end position="370"/>
    </location>
</feature>
<keyword evidence="1" id="KW-0812">Transmembrane</keyword>
<dbReference type="PANTHER" id="PTHR23530">
    <property type="entry name" value="TRANSPORT PROTEIN-RELATED"/>
    <property type="match status" value="1"/>
</dbReference>
<keyword evidence="1" id="KW-0472">Membrane</keyword>
<reference evidence="3" key="1">
    <citation type="submission" date="2019-08" db="EMBL/GenBank/DDBJ databases">
        <authorList>
            <person name="Kucharzyk K."/>
            <person name="Murdoch R.W."/>
            <person name="Higgins S."/>
            <person name="Loffler F."/>
        </authorList>
    </citation>
    <scope>NUCLEOTIDE SEQUENCE</scope>
</reference>
<feature type="transmembrane region" description="Helical" evidence="1">
    <location>
        <begin position="37"/>
        <end position="55"/>
    </location>
</feature>
<sequence>MRFIVYKCLKDLMLIYPVYTLFFEAAGLPLHQVSLLLALWSLPVVVLEVPSGVLADRWSRKSMILLSCLLKAVCFLLWVIDPSFLFFAFGFLCWGVSEAFSSGAEEALLFDSLKSKGEEGRFEHVYGRAMAAGSVAVAISSFSGGYLAHRLGYRVVVLLSMLCSLLAFTVALGFRDVKVHQQNQPSFAIVKQAFQHLVKKRDVFVFAALLVIPISLADMLDEYDALVAVSHQVPLSLVGIWVGGRYLLQALGAVLAEHVSSRILNAGRSVCLIGGFSLLVSRLIPSISGLVFYFLFYLLLSASSVIQENRIQLSIEEQGRATVKSLISLATNLHALLVFAALAMLASVSAVVVSLAVYCIVGCMGIGWLLPRSKQPLSRS</sequence>
<organism evidence="3">
    <name type="scientific">bioreactor metagenome</name>
    <dbReference type="NCBI Taxonomy" id="1076179"/>
    <lineage>
        <taxon>unclassified sequences</taxon>
        <taxon>metagenomes</taxon>
        <taxon>ecological metagenomes</taxon>
    </lineage>
</organism>
<feature type="transmembrane region" description="Helical" evidence="1">
    <location>
        <begin position="326"/>
        <end position="345"/>
    </location>
</feature>
<evidence type="ECO:0000313" key="3">
    <source>
        <dbReference type="EMBL" id="MPM22632.1"/>
    </source>
</evidence>
<name>A0A644Y268_9ZZZZ</name>
<feature type="transmembrane region" description="Helical" evidence="1">
    <location>
        <begin position="153"/>
        <end position="174"/>
    </location>
</feature>
<evidence type="ECO:0000256" key="1">
    <source>
        <dbReference type="SAM" id="Phobius"/>
    </source>
</evidence>
<evidence type="ECO:0000259" key="2">
    <source>
        <dbReference type="PROSITE" id="PS50850"/>
    </source>
</evidence>
<feature type="transmembrane region" description="Helical" evidence="1">
    <location>
        <begin position="86"/>
        <end position="104"/>
    </location>
</feature>
<feature type="domain" description="Major facilitator superfamily (MFS) profile" evidence="2">
    <location>
        <begin position="1"/>
        <end position="374"/>
    </location>
</feature>
<protein>
    <recommendedName>
        <fullName evidence="2">Major facilitator superfamily (MFS) profile domain-containing protein</fullName>
    </recommendedName>
</protein>
<dbReference type="EMBL" id="VSSQ01003851">
    <property type="protein sequence ID" value="MPM22632.1"/>
    <property type="molecule type" value="Genomic_DNA"/>
</dbReference>
<accession>A0A644Y268</accession>
<comment type="caution">
    <text evidence="3">The sequence shown here is derived from an EMBL/GenBank/DDBJ whole genome shotgun (WGS) entry which is preliminary data.</text>
</comment>
<dbReference type="InterPro" id="IPR036259">
    <property type="entry name" value="MFS_trans_sf"/>
</dbReference>
<dbReference type="PROSITE" id="PS50850">
    <property type="entry name" value="MFS"/>
    <property type="match status" value="1"/>
</dbReference>
<dbReference type="InterPro" id="IPR053160">
    <property type="entry name" value="MFS_DHA3_Transporter"/>
</dbReference>
<dbReference type="InterPro" id="IPR011701">
    <property type="entry name" value="MFS"/>
</dbReference>
<dbReference type="AlphaFoldDB" id="A0A644Y268"/>
<dbReference type="SUPFAM" id="SSF103473">
    <property type="entry name" value="MFS general substrate transporter"/>
    <property type="match status" value="1"/>
</dbReference>
<dbReference type="Gene3D" id="1.20.1250.20">
    <property type="entry name" value="MFS general substrate transporter like domains"/>
    <property type="match status" value="1"/>
</dbReference>
<feature type="transmembrane region" description="Helical" evidence="1">
    <location>
        <begin position="12"/>
        <end position="31"/>
    </location>
</feature>